<protein>
    <recommendedName>
        <fullName evidence="1">Reverse transcriptase zinc-binding domain-containing protein</fullName>
    </recommendedName>
</protein>
<accession>A0AAN8YDF8</accession>
<name>A0AAN8YDF8_SOLBU</name>
<evidence type="ECO:0000313" key="2">
    <source>
        <dbReference type="EMBL" id="KAK6787586.1"/>
    </source>
</evidence>
<organism evidence="2 3">
    <name type="scientific">Solanum bulbocastanum</name>
    <name type="common">Wild potato</name>
    <dbReference type="NCBI Taxonomy" id="147425"/>
    <lineage>
        <taxon>Eukaryota</taxon>
        <taxon>Viridiplantae</taxon>
        <taxon>Streptophyta</taxon>
        <taxon>Embryophyta</taxon>
        <taxon>Tracheophyta</taxon>
        <taxon>Spermatophyta</taxon>
        <taxon>Magnoliopsida</taxon>
        <taxon>eudicotyledons</taxon>
        <taxon>Gunneridae</taxon>
        <taxon>Pentapetalae</taxon>
        <taxon>asterids</taxon>
        <taxon>lamiids</taxon>
        <taxon>Solanales</taxon>
        <taxon>Solanaceae</taxon>
        <taxon>Solanoideae</taxon>
        <taxon>Solaneae</taxon>
        <taxon>Solanum</taxon>
    </lineage>
</organism>
<feature type="domain" description="Reverse transcriptase zinc-binding" evidence="1">
    <location>
        <begin position="18"/>
        <end position="101"/>
    </location>
</feature>
<dbReference type="Proteomes" id="UP001371456">
    <property type="component" value="Unassembled WGS sequence"/>
</dbReference>
<comment type="caution">
    <text evidence="2">The sequence shown here is derived from an EMBL/GenBank/DDBJ whole genome shotgun (WGS) entry which is preliminary data.</text>
</comment>
<dbReference type="AlphaFoldDB" id="A0AAN8YDF8"/>
<keyword evidence="3" id="KW-1185">Reference proteome</keyword>
<dbReference type="EMBL" id="JBANQN010000006">
    <property type="protein sequence ID" value="KAK6787586.1"/>
    <property type="molecule type" value="Genomic_DNA"/>
</dbReference>
<evidence type="ECO:0000313" key="3">
    <source>
        <dbReference type="Proteomes" id="UP001371456"/>
    </source>
</evidence>
<reference evidence="2 3" key="1">
    <citation type="submission" date="2024-02" db="EMBL/GenBank/DDBJ databases">
        <title>de novo genome assembly of Solanum bulbocastanum strain 11H21.</title>
        <authorList>
            <person name="Hosaka A.J."/>
        </authorList>
    </citation>
    <scope>NUCLEOTIDE SEQUENCE [LARGE SCALE GENOMIC DNA]</scope>
    <source>
        <tissue evidence="2">Young leaves</tissue>
    </source>
</reference>
<sequence>MQIWYSFGAYLLTPEGKYSLTQSYNTLLGQYASLRMTDLIWTRFAQPKHRFILWLATQDRLLTKERIKRLTIPVEDGTCCLCEKSIEETHIHLFSTCEWIVKV</sequence>
<gene>
    <name evidence="2" type="ORF">RDI58_016111</name>
</gene>
<dbReference type="InterPro" id="IPR026960">
    <property type="entry name" value="RVT-Znf"/>
</dbReference>
<proteinExistence type="predicted"/>
<dbReference type="Pfam" id="PF13966">
    <property type="entry name" value="zf-RVT"/>
    <property type="match status" value="1"/>
</dbReference>
<evidence type="ECO:0000259" key="1">
    <source>
        <dbReference type="Pfam" id="PF13966"/>
    </source>
</evidence>